<evidence type="ECO:0000313" key="2">
    <source>
        <dbReference type="Proteomes" id="UP000696280"/>
    </source>
</evidence>
<organism evidence="1 2">
    <name type="scientific">Hymenoscyphus fraxineus</name>
    <dbReference type="NCBI Taxonomy" id="746836"/>
    <lineage>
        <taxon>Eukaryota</taxon>
        <taxon>Fungi</taxon>
        <taxon>Dikarya</taxon>
        <taxon>Ascomycota</taxon>
        <taxon>Pezizomycotina</taxon>
        <taxon>Leotiomycetes</taxon>
        <taxon>Helotiales</taxon>
        <taxon>Helotiaceae</taxon>
        <taxon>Hymenoscyphus</taxon>
    </lineage>
</organism>
<dbReference type="EMBL" id="CAJVRL010000043">
    <property type="protein sequence ID" value="CAG8951382.1"/>
    <property type="molecule type" value="Genomic_DNA"/>
</dbReference>
<comment type="caution">
    <text evidence="1">The sequence shown here is derived from an EMBL/GenBank/DDBJ whole genome shotgun (WGS) entry which is preliminary data.</text>
</comment>
<evidence type="ECO:0000313" key="1">
    <source>
        <dbReference type="EMBL" id="CAG8951382.1"/>
    </source>
</evidence>
<accession>A0A9N9PRD8</accession>
<sequence>MPNNHYTESEVMQDFSQDIKTGPSIPPQPLDNPHLWTPLLHQTHQLWFVLVPYD</sequence>
<proteinExistence type="predicted"/>
<keyword evidence="2" id="KW-1185">Reference proteome</keyword>
<gene>
    <name evidence="1" type="ORF">HYFRA_00007294</name>
</gene>
<name>A0A9N9PRD8_9HELO</name>
<reference evidence="1" key="1">
    <citation type="submission" date="2021-07" db="EMBL/GenBank/DDBJ databases">
        <authorList>
            <person name="Durling M."/>
        </authorList>
    </citation>
    <scope>NUCLEOTIDE SEQUENCE</scope>
</reference>
<dbReference type="AlphaFoldDB" id="A0A9N9PRD8"/>
<dbReference type="Proteomes" id="UP000696280">
    <property type="component" value="Unassembled WGS sequence"/>
</dbReference>
<protein>
    <submittedName>
        <fullName evidence="1">Uncharacterized protein</fullName>
    </submittedName>
</protein>